<keyword evidence="6" id="KW-1185">Reference proteome</keyword>
<reference evidence="5" key="2">
    <citation type="journal article" date="2022" name="BMC Genomics">
        <title>Comparative genome analysis of mycobacteria focusing on tRNA and non-coding RNA.</title>
        <authorList>
            <person name="Behra P.R.K."/>
            <person name="Pettersson B.M.F."/>
            <person name="Ramesh M."/>
            <person name="Das S."/>
            <person name="Dasgupta S."/>
            <person name="Kirsebom L.A."/>
        </authorList>
    </citation>
    <scope>NUCLEOTIDE SEQUENCE</scope>
    <source>
        <strain evidence="5">DSM 44838</strain>
    </source>
</reference>
<dbReference type="InterPro" id="IPR002818">
    <property type="entry name" value="DJ-1/PfpI"/>
</dbReference>
<dbReference type="PANTHER" id="PTHR43130">
    <property type="entry name" value="ARAC-FAMILY TRANSCRIPTIONAL REGULATOR"/>
    <property type="match status" value="1"/>
</dbReference>
<protein>
    <submittedName>
        <fullName evidence="5">Helix-turn-helix domain-containing protein</fullName>
    </submittedName>
</protein>
<accession>A0A9X3C3H6</accession>
<dbReference type="PROSITE" id="PS01124">
    <property type="entry name" value="HTH_ARAC_FAMILY_2"/>
    <property type="match status" value="1"/>
</dbReference>
<feature type="domain" description="HTH araC/xylS-type" evidence="4">
    <location>
        <begin position="234"/>
        <end position="332"/>
    </location>
</feature>
<name>A0A9X3C3H6_9MYCO</name>
<dbReference type="Pfam" id="PF01965">
    <property type="entry name" value="DJ-1_PfpI"/>
    <property type="match status" value="1"/>
</dbReference>
<keyword evidence="3" id="KW-0804">Transcription</keyword>
<dbReference type="Pfam" id="PF12833">
    <property type="entry name" value="HTH_18"/>
    <property type="match status" value="1"/>
</dbReference>
<dbReference type="Gene3D" id="3.40.50.880">
    <property type="match status" value="1"/>
</dbReference>
<organism evidence="5 6">
    <name type="scientific">Mycobacterium yunnanensis</name>
    <dbReference type="NCBI Taxonomy" id="368477"/>
    <lineage>
        <taxon>Bacteria</taxon>
        <taxon>Bacillati</taxon>
        <taxon>Actinomycetota</taxon>
        <taxon>Actinomycetes</taxon>
        <taxon>Mycobacteriales</taxon>
        <taxon>Mycobacteriaceae</taxon>
        <taxon>Mycobacterium</taxon>
    </lineage>
</organism>
<dbReference type="RefSeq" id="WP_263996844.1">
    <property type="nucleotide sequence ID" value="NZ_JACKVK010000008.1"/>
</dbReference>
<dbReference type="InterPro" id="IPR018060">
    <property type="entry name" value="HTH_AraC"/>
</dbReference>
<dbReference type="AlphaFoldDB" id="A0A9X3C3H6"/>
<keyword evidence="2" id="KW-0238">DNA-binding</keyword>
<dbReference type="EMBL" id="JACKVK010000008">
    <property type="protein sequence ID" value="MCV7422107.1"/>
    <property type="molecule type" value="Genomic_DNA"/>
</dbReference>
<dbReference type="PANTHER" id="PTHR43130:SF3">
    <property type="entry name" value="HTH-TYPE TRANSCRIPTIONAL REGULATOR RV1931C"/>
    <property type="match status" value="1"/>
</dbReference>
<dbReference type="SMART" id="SM00342">
    <property type="entry name" value="HTH_ARAC"/>
    <property type="match status" value="1"/>
</dbReference>
<keyword evidence="1" id="KW-0805">Transcription regulation</keyword>
<gene>
    <name evidence="5" type="ORF">H7K45_16270</name>
</gene>
<proteinExistence type="predicted"/>
<dbReference type="InterPro" id="IPR009057">
    <property type="entry name" value="Homeodomain-like_sf"/>
</dbReference>
<dbReference type="Gene3D" id="1.10.10.60">
    <property type="entry name" value="Homeodomain-like"/>
    <property type="match status" value="1"/>
</dbReference>
<dbReference type="GO" id="GO:0043565">
    <property type="term" value="F:sequence-specific DNA binding"/>
    <property type="evidence" value="ECO:0007669"/>
    <property type="project" value="InterPro"/>
</dbReference>
<evidence type="ECO:0000313" key="6">
    <source>
        <dbReference type="Proteomes" id="UP001141629"/>
    </source>
</evidence>
<evidence type="ECO:0000313" key="5">
    <source>
        <dbReference type="EMBL" id="MCV7422107.1"/>
    </source>
</evidence>
<dbReference type="Proteomes" id="UP001141629">
    <property type="component" value="Unassembled WGS sequence"/>
</dbReference>
<reference evidence="5" key="1">
    <citation type="submission" date="2020-07" db="EMBL/GenBank/DDBJ databases">
        <authorList>
            <person name="Pettersson B.M.F."/>
            <person name="Behra P.R.K."/>
            <person name="Ramesh M."/>
            <person name="Das S."/>
            <person name="Dasgupta S."/>
            <person name="Kirsebom L.A."/>
        </authorList>
    </citation>
    <scope>NUCLEOTIDE SEQUENCE</scope>
    <source>
        <strain evidence="5">DSM 44838</strain>
    </source>
</reference>
<dbReference type="InterPro" id="IPR029062">
    <property type="entry name" value="Class_I_gatase-like"/>
</dbReference>
<dbReference type="SUPFAM" id="SSF46689">
    <property type="entry name" value="Homeodomain-like"/>
    <property type="match status" value="2"/>
</dbReference>
<evidence type="ECO:0000256" key="2">
    <source>
        <dbReference type="ARBA" id="ARBA00023125"/>
    </source>
</evidence>
<dbReference type="SUPFAM" id="SSF52317">
    <property type="entry name" value="Class I glutamine amidotransferase-like"/>
    <property type="match status" value="1"/>
</dbReference>
<evidence type="ECO:0000256" key="1">
    <source>
        <dbReference type="ARBA" id="ARBA00023015"/>
    </source>
</evidence>
<dbReference type="GO" id="GO:0003700">
    <property type="term" value="F:DNA-binding transcription factor activity"/>
    <property type="evidence" value="ECO:0007669"/>
    <property type="project" value="InterPro"/>
</dbReference>
<dbReference type="PROSITE" id="PS00041">
    <property type="entry name" value="HTH_ARAC_FAMILY_1"/>
    <property type="match status" value="1"/>
</dbReference>
<sequence>MNEPVERATALRGDAPHRIGVLVVPDSVPLEVLVSQSVFGPPIPAVADVMGISRQLPYEVVLVGERPRFVLARGVDVGPLAPLDSLQDCDTVIVPGVAEPLVERSAELLDALRKAAVTGARMVSFCGGAFILGQAGVLDGRTVTTHWLLEPEFRARFPHISLDVGKLYIDDPPVHTSGGIMAATDLAIHLIALDRGQAVANDVARVLVSAPQRDGGQAQFVKDQLRSDGRSSVDGLLRWVRDHLHEPITLADLARHEHLSERSLVRAFRAEVGMTALQWITRERINRAKVLLETTDFPVGDIAVMVGFGSRETLRRNFERIAGTTAGGYRRMFRDRSADVAGRIA</sequence>
<evidence type="ECO:0000256" key="3">
    <source>
        <dbReference type="ARBA" id="ARBA00023163"/>
    </source>
</evidence>
<comment type="caution">
    <text evidence="5">The sequence shown here is derived from an EMBL/GenBank/DDBJ whole genome shotgun (WGS) entry which is preliminary data.</text>
</comment>
<dbReference type="CDD" id="cd03137">
    <property type="entry name" value="GATase1_AraC_1"/>
    <property type="match status" value="1"/>
</dbReference>
<dbReference type="InterPro" id="IPR052158">
    <property type="entry name" value="INH-QAR"/>
</dbReference>
<dbReference type="InterPro" id="IPR018062">
    <property type="entry name" value="HTH_AraC-typ_CS"/>
</dbReference>
<evidence type="ECO:0000259" key="4">
    <source>
        <dbReference type="PROSITE" id="PS01124"/>
    </source>
</evidence>